<evidence type="ECO:0000313" key="1">
    <source>
        <dbReference type="EMBL" id="AFY91207.1"/>
    </source>
</evidence>
<name>K9U7Y3_CHRTP</name>
<evidence type="ECO:0008006" key="3">
    <source>
        <dbReference type="Google" id="ProtNLM"/>
    </source>
</evidence>
<dbReference type="RefSeq" id="WP_015163144.1">
    <property type="nucleotide sequence ID" value="NC_019699.1"/>
</dbReference>
<dbReference type="InParanoid" id="K9U7Y3"/>
<gene>
    <name evidence="1" type="ORF">Chro_5869</name>
</gene>
<dbReference type="AlphaFoldDB" id="K9U7Y3"/>
<keyword evidence="1" id="KW-0614">Plasmid</keyword>
<proteinExistence type="predicted"/>
<sequence length="266" mass="29298">MIQASEIPIATSEVGTENLTNTTGSTAPTVLQLPQLSVMAIARTIAHTVPEDEILGHLLVLRGQYIFVSKAQDGVEYKPISPEAVAAAFSTPAIDSGWLSNHTVRWGKSKNGEWILLYLPPQKYNILLQNVNNQSLQLAVPLPALLFVGIGRTYYIWAMKGSSFDPAGNLYAAPLPNVMGEGSICFGNNLVPQCSSQNITEIWDLFWSSPFNSDAVSHKSTQFPEDIRNQLMLLHDKKAKRYPASDLVLHPSWNKKTPNDIIQSLL</sequence>
<keyword evidence="2" id="KW-1185">Reference proteome</keyword>
<dbReference type="HOGENOM" id="CLU_1151243_0_0_3"/>
<accession>K9U7Y3</accession>
<evidence type="ECO:0000313" key="2">
    <source>
        <dbReference type="Proteomes" id="UP000010384"/>
    </source>
</evidence>
<dbReference type="Proteomes" id="UP000010384">
    <property type="component" value="Plasmid pCHRO.01"/>
</dbReference>
<dbReference type="InterPro" id="IPR032787">
    <property type="entry name" value="Prok-E2_D"/>
</dbReference>
<dbReference type="KEGG" id="cthe:Chro_5869"/>
<dbReference type="Pfam" id="PF14460">
    <property type="entry name" value="Prok-E2_D"/>
    <property type="match status" value="1"/>
</dbReference>
<geneLocation type="plasmid" evidence="1 2">
    <name>pCHRO.01</name>
</geneLocation>
<protein>
    <recommendedName>
        <fullName evidence="3">PRTRC system protein B</fullName>
    </recommendedName>
</protein>
<reference evidence="1 2" key="1">
    <citation type="submission" date="2012-06" db="EMBL/GenBank/DDBJ databases">
        <title>Finished plasmid 1 of genome of Chroococcidiopsis thermalis PCC 7203.</title>
        <authorList>
            <consortium name="US DOE Joint Genome Institute"/>
            <person name="Gugger M."/>
            <person name="Coursin T."/>
            <person name="Rippka R."/>
            <person name="Tandeau De Marsac N."/>
            <person name="Huntemann M."/>
            <person name="Wei C.-L."/>
            <person name="Han J."/>
            <person name="Detter J.C."/>
            <person name="Han C."/>
            <person name="Tapia R."/>
            <person name="Davenport K."/>
            <person name="Daligault H."/>
            <person name="Erkkila T."/>
            <person name="Gu W."/>
            <person name="Munk A.C.C."/>
            <person name="Teshima H."/>
            <person name="Xu Y."/>
            <person name="Chain P."/>
            <person name="Chen A."/>
            <person name="Krypides N."/>
            <person name="Mavromatis K."/>
            <person name="Markowitz V."/>
            <person name="Szeto E."/>
            <person name="Ivanova N."/>
            <person name="Mikhailova N."/>
            <person name="Ovchinnikova G."/>
            <person name="Pagani I."/>
            <person name="Pati A."/>
            <person name="Goodwin L."/>
            <person name="Peters L."/>
            <person name="Pitluck S."/>
            <person name="Woyke T."/>
            <person name="Kerfeld C."/>
        </authorList>
    </citation>
    <scope>NUCLEOTIDE SEQUENCE [LARGE SCALE GENOMIC DNA]</scope>
    <source>
        <strain evidence="1 2">PCC 7203</strain>
        <plasmid evidence="1 2">pCHRO.01</plasmid>
    </source>
</reference>
<dbReference type="EMBL" id="CP003598">
    <property type="protein sequence ID" value="AFY91207.1"/>
    <property type="molecule type" value="Genomic_DNA"/>
</dbReference>
<organism evidence="1 2">
    <name type="scientific">Chroococcidiopsis thermalis (strain PCC 7203)</name>
    <dbReference type="NCBI Taxonomy" id="251229"/>
    <lineage>
        <taxon>Bacteria</taxon>
        <taxon>Bacillati</taxon>
        <taxon>Cyanobacteriota</taxon>
        <taxon>Cyanophyceae</taxon>
        <taxon>Chroococcidiopsidales</taxon>
        <taxon>Chroococcidiopsidaceae</taxon>
        <taxon>Chroococcidiopsis</taxon>
    </lineage>
</organism>
<dbReference type="OrthoDB" id="460291at2"/>